<sequence length="73" mass="8450">MKEEMTSYNDKGLESSYVHQRTPTDLEGKGDQTATTNSSKETIKKCPALRHNTFEMNHVYPEYITQETHKKNT</sequence>
<comment type="caution">
    <text evidence="2">The sequence shown here is derived from an EMBL/GenBank/DDBJ whole genome shotgun (WGS) entry which is preliminary data.</text>
</comment>
<dbReference type="Proteomes" id="UP000315295">
    <property type="component" value="Unassembled WGS sequence"/>
</dbReference>
<evidence type="ECO:0000256" key="1">
    <source>
        <dbReference type="SAM" id="MobiDB-lite"/>
    </source>
</evidence>
<keyword evidence="3" id="KW-1185">Reference proteome</keyword>
<protein>
    <submittedName>
        <fullName evidence="2">Uncharacterized protein</fullName>
    </submittedName>
</protein>
<organism evidence="2 3">
    <name type="scientific">Malus baccata</name>
    <name type="common">Siberian crab apple</name>
    <name type="synonym">Pyrus baccata</name>
    <dbReference type="NCBI Taxonomy" id="106549"/>
    <lineage>
        <taxon>Eukaryota</taxon>
        <taxon>Viridiplantae</taxon>
        <taxon>Streptophyta</taxon>
        <taxon>Embryophyta</taxon>
        <taxon>Tracheophyta</taxon>
        <taxon>Spermatophyta</taxon>
        <taxon>Magnoliopsida</taxon>
        <taxon>eudicotyledons</taxon>
        <taxon>Gunneridae</taxon>
        <taxon>Pentapetalae</taxon>
        <taxon>rosids</taxon>
        <taxon>fabids</taxon>
        <taxon>Rosales</taxon>
        <taxon>Rosaceae</taxon>
        <taxon>Amygdaloideae</taxon>
        <taxon>Maleae</taxon>
        <taxon>Malus</taxon>
    </lineage>
</organism>
<name>A0A540LU18_MALBA</name>
<feature type="region of interest" description="Disordered" evidence="1">
    <location>
        <begin position="1"/>
        <end position="43"/>
    </location>
</feature>
<gene>
    <name evidence="2" type="ORF">C1H46_024529</name>
</gene>
<dbReference type="AlphaFoldDB" id="A0A540LU18"/>
<evidence type="ECO:0000313" key="2">
    <source>
        <dbReference type="EMBL" id="TQD89898.1"/>
    </source>
</evidence>
<evidence type="ECO:0000313" key="3">
    <source>
        <dbReference type="Proteomes" id="UP000315295"/>
    </source>
</evidence>
<proteinExistence type="predicted"/>
<accession>A0A540LU18</accession>
<reference evidence="2 3" key="1">
    <citation type="journal article" date="2019" name="G3 (Bethesda)">
        <title>Sequencing of a Wild Apple (Malus baccata) Genome Unravels the Differences Between Cultivated and Wild Apple Species Regarding Disease Resistance and Cold Tolerance.</title>
        <authorList>
            <person name="Chen X."/>
        </authorList>
    </citation>
    <scope>NUCLEOTIDE SEQUENCE [LARGE SCALE GENOMIC DNA]</scope>
    <source>
        <strain evidence="3">cv. Shandingzi</strain>
        <tissue evidence="2">Leaves</tissue>
    </source>
</reference>
<dbReference type="EMBL" id="VIEB01000466">
    <property type="protein sequence ID" value="TQD89898.1"/>
    <property type="molecule type" value="Genomic_DNA"/>
</dbReference>